<keyword evidence="2" id="KW-1185">Reference proteome</keyword>
<protein>
    <submittedName>
        <fullName evidence="1">Uncharacterized protein</fullName>
    </submittedName>
</protein>
<comment type="caution">
    <text evidence="1">The sequence shown here is derived from an EMBL/GenBank/DDBJ whole genome shotgun (WGS) entry which is preliminary data.</text>
</comment>
<sequence length="474" mass="53424">MANNSSILGELDSEDLQNRGLLGPSHSTGSRRIHKRRLHRSSSEEYSDISLDVRTDSADAASAFATIPITLISYDTLGYLGLAVDKANAIWSEWTHWPATGPRREIDADDGGLQVTFLDFIVARLENYEDVFEDNDAQWRQCLIVCGINESVQDAIMDPIFKDIRLTNSCVYWVKDTLAMRYAGLEDIRRASHRREKELVNASARPGGSHSDNSSNRGSGRGGNVQEHSPAKGKATSQGRRSVSGLQQQTTPGISPQFWNSKTAVDIDNQPGNIVLFKGIDQGRITGLFNERGEVQSIEKLLSMPRSDFSSTRALFYFTPDCHIAEYYAAYAKRRSNCESVVMVSMSIPREAINNLEEPDIRRLYWPSPHWKQLVWRSKTAKPLPKPLRSYRDALLIIGTISKGAERLFENFKTWEDMTDACVLRVRSSNRSNPSEQYVFSGEEEGREFLNQHGKIQVFPFSEAELQTLLSRYG</sequence>
<reference evidence="1 2" key="1">
    <citation type="journal article" date="2022" name="New Phytol.">
        <title>Ecological generalism drives hyperdiversity of secondary metabolite gene clusters in xylarialean endophytes.</title>
        <authorList>
            <person name="Franco M.E.E."/>
            <person name="Wisecaver J.H."/>
            <person name="Arnold A.E."/>
            <person name="Ju Y.M."/>
            <person name="Slot J.C."/>
            <person name="Ahrendt S."/>
            <person name="Moore L.P."/>
            <person name="Eastman K.E."/>
            <person name="Scott K."/>
            <person name="Konkel Z."/>
            <person name="Mondo S.J."/>
            <person name="Kuo A."/>
            <person name="Hayes R.D."/>
            <person name="Haridas S."/>
            <person name="Andreopoulos B."/>
            <person name="Riley R."/>
            <person name="LaButti K."/>
            <person name="Pangilinan J."/>
            <person name="Lipzen A."/>
            <person name="Amirebrahimi M."/>
            <person name="Yan J."/>
            <person name="Adam C."/>
            <person name="Keymanesh K."/>
            <person name="Ng V."/>
            <person name="Louie K."/>
            <person name="Northen T."/>
            <person name="Drula E."/>
            <person name="Henrissat B."/>
            <person name="Hsieh H.M."/>
            <person name="Youens-Clark K."/>
            <person name="Lutzoni F."/>
            <person name="Miadlikowska J."/>
            <person name="Eastwood D.C."/>
            <person name="Hamelin R.C."/>
            <person name="Grigoriev I.V."/>
            <person name="U'Ren J.M."/>
        </authorList>
    </citation>
    <scope>NUCLEOTIDE SEQUENCE [LARGE SCALE GENOMIC DNA]</scope>
    <source>
        <strain evidence="1 2">CBS 119005</strain>
    </source>
</reference>
<organism evidence="1 2">
    <name type="scientific">Hypoxylon rubiginosum</name>
    <dbReference type="NCBI Taxonomy" id="110542"/>
    <lineage>
        <taxon>Eukaryota</taxon>
        <taxon>Fungi</taxon>
        <taxon>Dikarya</taxon>
        <taxon>Ascomycota</taxon>
        <taxon>Pezizomycotina</taxon>
        <taxon>Sordariomycetes</taxon>
        <taxon>Xylariomycetidae</taxon>
        <taxon>Xylariales</taxon>
        <taxon>Hypoxylaceae</taxon>
        <taxon>Hypoxylon</taxon>
    </lineage>
</organism>
<accession>A0ACB9ZB62</accession>
<gene>
    <name evidence="1" type="ORF">F4820DRAFT_408526</name>
</gene>
<proteinExistence type="predicted"/>
<dbReference type="EMBL" id="MU393434">
    <property type="protein sequence ID" value="KAI4868987.1"/>
    <property type="molecule type" value="Genomic_DNA"/>
</dbReference>
<evidence type="ECO:0000313" key="1">
    <source>
        <dbReference type="EMBL" id="KAI4868987.1"/>
    </source>
</evidence>
<evidence type="ECO:0000313" key="2">
    <source>
        <dbReference type="Proteomes" id="UP001497700"/>
    </source>
</evidence>
<dbReference type="Proteomes" id="UP001497700">
    <property type="component" value="Unassembled WGS sequence"/>
</dbReference>
<name>A0ACB9ZB62_9PEZI</name>